<dbReference type="PANTHER" id="PTHR11920">
    <property type="entry name" value="GUANYLYL CYCLASE"/>
    <property type="match status" value="1"/>
</dbReference>
<evidence type="ECO:0000259" key="8">
    <source>
        <dbReference type="PROSITE" id="PS50125"/>
    </source>
</evidence>
<evidence type="ECO:0000256" key="1">
    <source>
        <dbReference type="ARBA" id="ARBA00004370"/>
    </source>
</evidence>
<feature type="compositionally biased region" description="Basic and acidic residues" evidence="7">
    <location>
        <begin position="245"/>
        <end position="267"/>
    </location>
</feature>
<comment type="caution">
    <text evidence="9">The sequence shown here is derived from an EMBL/GenBank/DDBJ whole genome shotgun (WGS) entry which is preliminary data.</text>
</comment>
<feature type="compositionally biased region" description="Polar residues" evidence="7">
    <location>
        <begin position="235"/>
        <end position="244"/>
    </location>
</feature>
<feature type="domain" description="Guanylate cyclase" evidence="8">
    <location>
        <begin position="561"/>
        <end position="706"/>
    </location>
</feature>
<dbReference type="Pfam" id="PF00211">
    <property type="entry name" value="Guanylate_cyc"/>
    <property type="match status" value="1"/>
</dbReference>
<dbReference type="InterPro" id="IPR050401">
    <property type="entry name" value="Cyclic_nucleotide_synthase"/>
</dbReference>
<evidence type="ECO:0000256" key="7">
    <source>
        <dbReference type="SAM" id="MobiDB-lite"/>
    </source>
</evidence>
<feature type="region of interest" description="Disordered" evidence="7">
    <location>
        <begin position="151"/>
        <end position="188"/>
    </location>
</feature>
<dbReference type="SMART" id="SM00044">
    <property type="entry name" value="CYCc"/>
    <property type="match status" value="1"/>
</dbReference>
<evidence type="ECO:0000256" key="4">
    <source>
        <dbReference type="ARBA" id="ARBA00022989"/>
    </source>
</evidence>
<reference evidence="9" key="1">
    <citation type="submission" date="2017-08" db="EMBL/GenBank/DDBJ databases">
        <authorList>
            <person name="Polle J.E."/>
            <person name="Barry K."/>
            <person name="Cushman J."/>
            <person name="Schmutz J."/>
            <person name="Tran D."/>
            <person name="Hathwaick L.T."/>
            <person name="Yim W.C."/>
            <person name="Jenkins J."/>
            <person name="Mckie-Krisberg Z.M."/>
            <person name="Prochnik S."/>
            <person name="Lindquist E."/>
            <person name="Dockter R.B."/>
            <person name="Adam C."/>
            <person name="Molina H."/>
            <person name="Bunkerborg J."/>
            <person name="Jin E."/>
            <person name="Buchheim M."/>
            <person name="Magnuson J."/>
        </authorList>
    </citation>
    <scope>NUCLEOTIDE SEQUENCE</scope>
    <source>
        <strain evidence="9">CCAP 19/18</strain>
    </source>
</reference>
<proteinExistence type="predicted"/>
<sequence>MPSSLAVISSDAKEVIYHRLGLDPEAAQLLEQTLQFHRRCSGVANASTSVRPADKSPSTFLAALLGPEVEAVALREAREKRFWKGTVSRQLRTEAPSWEISGHNSARQSPAEILCAFPDATLGKDSSSSVPKQAAQATGPWAQNTLPAELSHGASNSQQNTRSSKSVQWSVPEQPEAASKAFEGSGEASSVPDAAKLWLPDDAGTHSSHKVLEMHSRTLPEFAGGYLEPLKSCPQSHSFGSNRSAETHAVEEEGDRKESCSGDEARKEKRRPVRCKSANGRSRRGSLFRPEAIKQLVHESKNEEGTRTVALLKSISQARRNTISGTQPCVSAPQHEESKSEAIPCPRQWAEVQGFLSETMFSPADKAQQHSFEALDVTQQGSDTLYRQPSTVIIGQDIQKCKQEGNAGQNLQVSPPEQACKALQDPYLPGPPNTTAIWDGVKLALEPTNGLSPSQRPSPADRISGSSSQMLLCLHDCPLSFDCTVSMCRPEEGRRSPLLVVISNSTEHSQVRTTLIALAESQLELLSSTLPQHAIQFLATESVEAVPKFVGQLARAHQNVTIMFMDIVGFTQMSKDCQPAEVMVFLNTLFATFDRLVDTYGVHKVETAGDCYIVSGGIMSPTSQSGKGFGLVVEEKHDPKDSAKRVMEFAKSLLEAAGQVRMPNTHQPVRVRVGLHTGDVVTGLIGSKLPKFSVFGDTMCTASRMESTGVPGRIHVSETTHALLAHSEPWEATGGVDVKGKGLMNTYLWNPSSQHTTCQPTAPVRATSADGRLSCVQLMHTHALLWQNLFHNPFTQRYALQQHSASASPPPPRSRRTSEIGP</sequence>
<dbReference type="EMBL" id="MU069783">
    <property type="protein sequence ID" value="KAF5833949.1"/>
    <property type="molecule type" value="Genomic_DNA"/>
</dbReference>
<keyword evidence="6" id="KW-0456">Lyase</keyword>
<keyword evidence="10" id="KW-1185">Reference proteome</keyword>
<dbReference type="Gene3D" id="3.30.70.1230">
    <property type="entry name" value="Nucleotide cyclase"/>
    <property type="match status" value="1"/>
</dbReference>
<protein>
    <recommendedName>
        <fullName evidence="8">Guanylate cyclase domain-containing protein</fullName>
    </recommendedName>
</protein>
<keyword evidence="3" id="KW-0547">Nucleotide-binding</keyword>
<evidence type="ECO:0000256" key="2">
    <source>
        <dbReference type="ARBA" id="ARBA00022692"/>
    </source>
</evidence>
<dbReference type="PROSITE" id="PS50125">
    <property type="entry name" value="GUANYLATE_CYCLASE_2"/>
    <property type="match status" value="1"/>
</dbReference>
<dbReference type="PANTHER" id="PTHR11920:SF335">
    <property type="entry name" value="GUANYLATE CYCLASE"/>
    <property type="match status" value="1"/>
</dbReference>
<comment type="subcellular location">
    <subcellularLocation>
        <location evidence="1">Membrane</location>
    </subcellularLocation>
</comment>
<dbReference type="CDD" id="cd07302">
    <property type="entry name" value="CHD"/>
    <property type="match status" value="1"/>
</dbReference>
<evidence type="ECO:0000256" key="5">
    <source>
        <dbReference type="ARBA" id="ARBA00023136"/>
    </source>
</evidence>
<name>A0ABZ3KXQ1_DUNSA</name>
<dbReference type="SUPFAM" id="SSF55073">
    <property type="entry name" value="Nucleotide cyclase"/>
    <property type="match status" value="1"/>
</dbReference>
<organism evidence="9 10">
    <name type="scientific">Dunaliella salina</name>
    <name type="common">Green alga</name>
    <name type="synonym">Protococcus salinus</name>
    <dbReference type="NCBI Taxonomy" id="3046"/>
    <lineage>
        <taxon>Eukaryota</taxon>
        <taxon>Viridiplantae</taxon>
        <taxon>Chlorophyta</taxon>
        <taxon>core chlorophytes</taxon>
        <taxon>Chlorophyceae</taxon>
        <taxon>CS clade</taxon>
        <taxon>Chlamydomonadales</taxon>
        <taxon>Dunaliellaceae</taxon>
        <taxon>Dunaliella</taxon>
    </lineage>
</organism>
<evidence type="ECO:0000313" key="9">
    <source>
        <dbReference type="EMBL" id="KAF5833949.1"/>
    </source>
</evidence>
<feature type="region of interest" description="Disordered" evidence="7">
    <location>
        <begin position="235"/>
        <end position="287"/>
    </location>
</feature>
<dbReference type="InterPro" id="IPR001054">
    <property type="entry name" value="A/G_cyclase"/>
</dbReference>
<evidence type="ECO:0000256" key="6">
    <source>
        <dbReference type="ARBA" id="ARBA00023239"/>
    </source>
</evidence>
<dbReference type="Proteomes" id="UP000815325">
    <property type="component" value="Unassembled WGS sequence"/>
</dbReference>
<dbReference type="InterPro" id="IPR029787">
    <property type="entry name" value="Nucleotide_cyclase"/>
</dbReference>
<evidence type="ECO:0000256" key="3">
    <source>
        <dbReference type="ARBA" id="ARBA00022741"/>
    </source>
</evidence>
<feature type="compositionally biased region" description="Polar residues" evidence="7">
    <location>
        <begin position="153"/>
        <end position="171"/>
    </location>
</feature>
<keyword evidence="2" id="KW-0812">Transmembrane</keyword>
<evidence type="ECO:0000313" key="10">
    <source>
        <dbReference type="Proteomes" id="UP000815325"/>
    </source>
</evidence>
<feature type="region of interest" description="Disordered" evidence="7">
    <location>
        <begin position="801"/>
        <end position="822"/>
    </location>
</feature>
<accession>A0ABZ3KXQ1</accession>
<keyword evidence="4" id="KW-1133">Transmembrane helix</keyword>
<gene>
    <name evidence="9" type="ORF">DUNSADRAFT_9561</name>
</gene>
<keyword evidence="5" id="KW-0472">Membrane</keyword>